<dbReference type="InterPro" id="IPR006103">
    <property type="entry name" value="Glyco_hydro_2_cat"/>
</dbReference>
<dbReference type="InterPro" id="IPR051913">
    <property type="entry name" value="GH2_Domain-Containing"/>
</dbReference>
<dbReference type="Pfam" id="PF02837">
    <property type="entry name" value="Glyco_hydro_2_N"/>
    <property type="match status" value="1"/>
</dbReference>
<dbReference type="InterPro" id="IPR013783">
    <property type="entry name" value="Ig-like_fold"/>
</dbReference>
<dbReference type="Gene3D" id="2.60.40.10">
    <property type="entry name" value="Immunoglobulins"/>
    <property type="match status" value="1"/>
</dbReference>
<dbReference type="SUPFAM" id="SSF49785">
    <property type="entry name" value="Galactose-binding domain-like"/>
    <property type="match status" value="2"/>
</dbReference>
<sequence>MKRLLVWTGVVIGLSFSVLPGWGESWKPAPSPLMTRWAKDVSPDRVWPEYPRPQMVREKWVNLNGLWDYAVTPKDASQPEKWDGQILVPFCIESALSGVGRKVQPTERLWYRRKFTTPELPQGGRLLLHFGAVDWQATVWVNGRQVGEHTGGYDPFTFDITECLKPGENELVVAVWDPTDTGWQPRGKQVLNPKGIWYTAVTGIWQTVWLEPVPAQYIEKLKLVPDIDRERLVVTVYAPPGLSVGLKARFAGQDVAETRGPAGQPIELRIPQPKLWWPEEPNLYDLEVSLLSDGRVVDKVESYFGMRKVSVEKDEKGINRLMLNGKFIFQYGPLDQGWWPDGLYTPASDEAMKFDIEMTKKFGMNMARKHVKYEPERWYYWCDKLGLLVWQDMPSGNADRNEESRANFRRELKAMIDARFNHPSIIMWIPFNEGWGQHDTCDIVNWIKEYDPSRVVNEASGWHDNGCGDISDMHRYPGPGVRPIEEKRACVLGEFGGLGMPIPGHLWKEQGAWGYVAYADQEALTDAYCELLAQVRFLIPQGLCAAVYTQTSDVEIEVNGLMTYDREVIKIQVDRAAEAARRLHLPPPTVQVLVPTSERQGQVWRYTMETPSENWMTPEFDDSAWKEGPGGFGTEGTPGAVVRTVWNTSDIWLRRSFELTKLPEHGELALAIHHDEDAEVYLNGQLIKRTKGFLTGYTIVPLTGEAVRNALKPGRNVLAVHCHQTRGGQYIDVGLTLIVEKE</sequence>
<dbReference type="GO" id="GO:0005975">
    <property type="term" value="P:carbohydrate metabolic process"/>
    <property type="evidence" value="ECO:0007669"/>
    <property type="project" value="InterPro"/>
</dbReference>
<dbReference type="Proteomes" id="UP000215086">
    <property type="component" value="Chromosome"/>
</dbReference>
<evidence type="ECO:0000259" key="6">
    <source>
        <dbReference type="Pfam" id="PF02837"/>
    </source>
</evidence>
<dbReference type="RefSeq" id="WP_095415910.1">
    <property type="nucleotide sequence ID" value="NZ_CP018477.1"/>
</dbReference>
<proteinExistence type="inferred from homology"/>
<dbReference type="Pfam" id="PF02836">
    <property type="entry name" value="Glyco_hydro_2_C"/>
    <property type="match status" value="1"/>
</dbReference>
<dbReference type="Gene3D" id="3.20.20.80">
    <property type="entry name" value="Glycosidases"/>
    <property type="match status" value="1"/>
</dbReference>
<dbReference type="InterPro" id="IPR036156">
    <property type="entry name" value="Beta-gal/glucu_dom_sf"/>
</dbReference>
<keyword evidence="2 7" id="KW-0378">Hydrolase</keyword>
<organism evidence="7 8">
    <name type="scientific">Thermogutta terrifontis</name>
    <dbReference type="NCBI Taxonomy" id="1331910"/>
    <lineage>
        <taxon>Bacteria</taxon>
        <taxon>Pseudomonadati</taxon>
        <taxon>Planctomycetota</taxon>
        <taxon>Planctomycetia</taxon>
        <taxon>Pirellulales</taxon>
        <taxon>Thermoguttaceae</taxon>
        <taxon>Thermogutta</taxon>
    </lineage>
</organism>
<dbReference type="PANTHER" id="PTHR42732">
    <property type="entry name" value="BETA-GALACTOSIDASE"/>
    <property type="match status" value="1"/>
</dbReference>
<dbReference type="InterPro" id="IPR008979">
    <property type="entry name" value="Galactose-bd-like_sf"/>
</dbReference>
<dbReference type="Pfam" id="PF00703">
    <property type="entry name" value="Glyco_hydro_2"/>
    <property type="match status" value="1"/>
</dbReference>
<gene>
    <name evidence="7" type="ORF">THTE_3433</name>
</gene>
<accession>A0A286RJ91</accession>
<evidence type="ECO:0000256" key="2">
    <source>
        <dbReference type="ARBA" id="ARBA00022801"/>
    </source>
</evidence>
<reference evidence="7 8" key="1">
    <citation type="journal article" name="Front. Microbiol.">
        <title>Sugar Metabolism of the First Thermophilic Planctomycete Thermogutta terrifontis: Comparative Genomic and Transcriptomic Approaches.</title>
        <authorList>
            <person name="Elcheninov A.G."/>
            <person name="Menzel P."/>
            <person name="Gudbergsdottir S.R."/>
            <person name="Slesarev A.I."/>
            <person name="Kadnikov V.V."/>
            <person name="Krogh A."/>
            <person name="Bonch-Osmolovskaya E.A."/>
            <person name="Peng X."/>
            <person name="Kublanov I.V."/>
        </authorList>
    </citation>
    <scope>NUCLEOTIDE SEQUENCE [LARGE SCALE GENOMIC DNA]</scope>
    <source>
        <strain evidence="7 8">R1</strain>
    </source>
</reference>
<dbReference type="AlphaFoldDB" id="A0A286RJ91"/>
<dbReference type="PANTHER" id="PTHR42732:SF2">
    <property type="entry name" value="BETA-MANNOSIDASE"/>
    <property type="match status" value="1"/>
</dbReference>
<evidence type="ECO:0000259" key="5">
    <source>
        <dbReference type="Pfam" id="PF02836"/>
    </source>
</evidence>
<dbReference type="InterPro" id="IPR006102">
    <property type="entry name" value="Ig-like_GH2"/>
</dbReference>
<name>A0A286RJ91_9BACT</name>
<comment type="similarity">
    <text evidence="1">Belongs to the glycosyl hydrolase 2 family.</text>
</comment>
<evidence type="ECO:0000256" key="1">
    <source>
        <dbReference type="ARBA" id="ARBA00007401"/>
    </source>
</evidence>
<dbReference type="Gene3D" id="2.60.120.260">
    <property type="entry name" value="Galactose-binding domain-like"/>
    <property type="match status" value="2"/>
</dbReference>
<evidence type="ECO:0000259" key="4">
    <source>
        <dbReference type="Pfam" id="PF00703"/>
    </source>
</evidence>
<feature type="domain" description="Glycosyl hydrolases family 2 sugar binding" evidence="6">
    <location>
        <begin position="108"/>
        <end position="210"/>
    </location>
</feature>
<dbReference type="SUPFAM" id="SSF49303">
    <property type="entry name" value="beta-Galactosidase/glucuronidase domain"/>
    <property type="match status" value="1"/>
</dbReference>
<dbReference type="InterPro" id="IPR006104">
    <property type="entry name" value="Glyco_hydro_2_N"/>
</dbReference>
<keyword evidence="8" id="KW-1185">Reference proteome</keyword>
<feature type="domain" description="Glycoside hydrolase family 2 immunoglobulin-like beta-sandwich" evidence="4">
    <location>
        <begin position="261"/>
        <end position="307"/>
    </location>
</feature>
<keyword evidence="3 7" id="KW-0326">Glycosidase</keyword>
<dbReference type="OrthoDB" id="9762066at2"/>
<evidence type="ECO:0000256" key="3">
    <source>
        <dbReference type="ARBA" id="ARBA00023295"/>
    </source>
</evidence>
<dbReference type="InterPro" id="IPR017853">
    <property type="entry name" value="GH"/>
</dbReference>
<feature type="domain" description="Glycoside hydrolase family 2 catalytic" evidence="5">
    <location>
        <begin position="350"/>
        <end position="465"/>
    </location>
</feature>
<dbReference type="GO" id="GO:0004565">
    <property type="term" value="F:beta-galactosidase activity"/>
    <property type="evidence" value="ECO:0007669"/>
    <property type="project" value="UniProtKB-EC"/>
</dbReference>
<dbReference type="EC" id="3.2.1.23" evidence="7"/>
<dbReference type="KEGG" id="ttf:THTE_3433"/>
<dbReference type="EMBL" id="CP018477">
    <property type="protein sequence ID" value="ASV76035.1"/>
    <property type="molecule type" value="Genomic_DNA"/>
</dbReference>
<evidence type="ECO:0000313" key="8">
    <source>
        <dbReference type="Proteomes" id="UP000215086"/>
    </source>
</evidence>
<protein>
    <submittedName>
        <fullName evidence="7">Beta-galactosidase</fullName>
        <ecNumber evidence="7">3.2.1.23</ecNumber>
    </submittedName>
</protein>
<evidence type="ECO:0000313" key="7">
    <source>
        <dbReference type="EMBL" id="ASV76035.1"/>
    </source>
</evidence>
<dbReference type="SUPFAM" id="SSF51445">
    <property type="entry name" value="(Trans)glycosidases"/>
    <property type="match status" value="1"/>
</dbReference>